<evidence type="ECO:0008006" key="5">
    <source>
        <dbReference type="Google" id="ProtNLM"/>
    </source>
</evidence>
<accession>G2G6A9</accession>
<feature type="transmembrane region" description="Helical" evidence="2">
    <location>
        <begin position="221"/>
        <end position="242"/>
    </location>
</feature>
<dbReference type="PATRIC" id="fig|700597.3.peg.987"/>
<dbReference type="OrthoDB" id="9809977at2"/>
<feature type="transmembrane region" description="Helical" evidence="2">
    <location>
        <begin position="180"/>
        <end position="201"/>
    </location>
</feature>
<dbReference type="NCBIfam" id="NF038065">
    <property type="entry name" value="Pr6Pr"/>
    <property type="match status" value="1"/>
</dbReference>
<comment type="caution">
    <text evidence="3">The sequence shown here is derived from an EMBL/GenBank/DDBJ whole genome shotgun (WGS) entry which is preliminary data.</text>
</comment>
<keyword evidence="2" id="KW-0812">Transmembrane</keyword>
<protein>
    <recommendedName>
        <fullName evidence="5">Integral membrane regulator</fullName>
    </recommendedName>
</protein>
<sequence length="273" mass="29248">MTAPIPRDIPDIPAIPGIPVLMPSHVPATAVRAPASRRPTAAFRALVALAAAAAVTVELTLGSPARTLSNFTIQSNILLALVFTLAARRSWTARRPLPSSVTGATLLYALITGLVYHLLLAGTASPYTLPGVLTGEAADPTGWHALTNHVLHTVTPLAALLDWLLLTPPGRLHLRQAATWLLYPLAYLAFTLARGEFLAPGAPGRYLYPFLDVARHGYKSVLGNALLLGLAMYALAILLVALDHARPNPIRHRAHRRAPHRPKTGFRLRPPVG</sequence>
<dbReference type="AlphaFoldDB" id="G2G6A9"/>
<keyword evidence="2" id="KW-1133">Transmembrane helix</keyword>
<feature type="transmembrane region" description="Helical" evidence="2">
    <location>
        <begin position="41"/>
        <end position="61"/>
    </location>
</feature>
<feature type="region of interest" description="Disordered" evidence="1">
    <location>
        <begin position="251"/>
        <end position="273"/>
    </location>
</feature>
<name>G2G6A9_9ACTN</name>
<organism evidence="3 4">
    <name type="scientific">Streptomyces zinciresistens K42</name>
    <dbReference type="NCBI Taxonomy" id="700597"/>
    <lineage>
        <taxon>Bacteria</taxon>
        <taxon>Bacillati</taxon>
        <taxon>Actinomycetota</taxon>
        <taxon>Actinomycetes</taxon>
        <taxon>Kitasatosporales</taxon>
        <taxon>Streptomycetaceae</taxon>
        <taxon>Streptomyces</taxon>
    </lineage>
</organism>
<feature type="compositionally biased region" description="Basic residues" evidence="1">
    <location>
        <begin position="251"/>
        <end position="266"/>
    </location>
</feature>
<keyword evidence="4" id="KW-1185">Reference proteome</keyword>
<feature type="transmembrane region" description="Helical" evidence="2">
    <location>
        <begin position="67"/>
        <end position="86"/>
    </location>
</feature>
<evidence type="ECO:0000256" key="2">
    <source>
        <dbReference type="SAM" id="Phobius"/>
    </source>
</evidence>
<keyword evidence="2" id="KW-0472">Membrane</keyword>
<dbReference type="InterPro" id="IPR049713">
    <property type="entry name" value="Pr6Pr-like"/>
</dbReference>
<feature type="transmembrane region" description="Helical" evidence="2">
    <location>
        <begin position="106"/>
        <end position="129"/>
    </location>
</feature>
<dbReference type="Proteomes" id="UP000004217">
    <property type="component" value="Unassembled WGS sequence"/>
</dbReference>
<evidence type="ECO:0000256" key="1">
    <source>
        <dbReference type="SAM" id="MobiDB-lite"/>
    </source>
</evidence>
<dbReference type="EMBL" id="AGBF01000008">
    <property type="protein sequence ID" value="EGX60980.1"/>
    <property type="molecule type" value="Genomic_DNA"/>
</dbReference>
<dbReference type="RefSeq" id="WP_007492034.1">
    <property type="nucleotide sequence ID" value="NZ_AGBF01000008.1"/>
</dbReference>
<evidence type="ECO:0000313" key="4">
    <source>
        <dbReference type="Proteomes" id="UP000004217"/>
    </source>
</evidence>
<reference evidence="3 4" key="1">
    <citation type="submission" date="2011-08" db="EMBL/GenBank/DDBJ databases">
        <authorList>
            <person name="Lin Y."/>
            <person name="Hao X."/>
            <person name="Johnstone L."/>
            <person name="Miller S.J."/>
            <person name="Wei G."/>
            <person name="Rensing C."/>
        </authorList>
    </citation>
    <scope>NUCLEOTIDE SEQUENCE [LARGE SCALE GENOMIC DNA]</scope>
    <source>
        <strain evidence="3 4">K42</strain>
    </source>
</reference>
<feature type="transmembrane region" description="Helical" evidence="2">
    <location>
        <begin position="149"/>
        <end position="168"/>
    </location>
</feature>
<evidence type="ECO:0000313" key="3">
    <source>
        <dbReference type="EMBL" id="EGX60980.1"/>
    </source>
</evidence>
<proteinExistence type="predicted"/>
<gene>
    <name evidence="3" type="ORF">SZN_05083</name>
</gene>